<name>A0ABR3GCD2_9PEZI</name>
<evidence type="ECO:0000256" key="1">
    <source>
        <dbReference type="SAM" id="Coils"/>
    </source>
</evidence>
<evidence type="ECO:0000313" key="4">
    <source>
        <dbReference type="EMBL" id="KAL0633604.1"/>
    </source>
</evidence>
<organism evidence="4 5">
    <name type="scientific">Discina gigas</name>
    <dbReference type="NCBI Taxonomy" id="1032678"/>
    <lineage>
        <taxon>Eukaryota</taxon>
        <taxon>Fungi</taxon>
        <taxon>Dikarya</taxon>
        <taxon>Ascomycota</taxon>
        <taxon>Pezizomycotina</taxon>
        <taxon>Pezizomycetes</taxon>
        <taxon>Pezizales</taxon>
        <taxon>Discinaceae</taxon>
        <taxon>Discina</taxon>
    </lineage>
</organism>
<sequence length="488" mass="54030">MARKKATEPVIQETDTRETTPRIKNEDRDSFTQDSSTRDSSTRAPSTPRATRKRKASGARRALVSKIAEPSSNAITDAITGSFGFIFRFAGDVFGTAISLIRKPLAVLFSLYLLAVIIAYVYQFAQASIYVALSPLCKIPGVSLLDAPFCDYIPNKAKNDRGNGRKGDFPELINLQSNFGSILENSVGSSHMALDLKNSEVAVRDLSTLVRVSELLCREELSARLDDFVQTAKSTSRGLTKFGSRVNGVVDSLLAMDEYALRALERARVAQIEATSGNVIKSWALAPFKPWSRIVEVEKDILSTFVQASSVMDNSIRRLITEAERVLEDLDDLENRLGVIQDMVSMEESIIKEQHNEILAELWTILGGNRKKLSNFATHRSLLMNIAVYRTKALAHVSASLIQLQQMHADLEDLRDRVVAPALLADSGKDIQDIPLEVHIESIRKGIERLNTGRSKAKSIETRYTLSNVGVFRLPAYGMLLMAIISVI</sequence>
<keyword evidence="5" id="KW-1185">Reference proteome</keyword>
<reference evidence="4 5" key="1">
    <citation type="submission" date="2024-02" db="EMBL/GenBank/DDBJ databases">
        <title>Discinaceae phylogenomics.</title>
        <authorList>
            <person name="Dirks A.C."/>
            <person name="James T.Y."/>
        </authorList>
    </citation>
    <scope>NUCLEOTIDE SEQUENCE [LARGE SCALE GENOMIC DNA]</scope>
    <source>
        <strain evidence="4 5">ACD0624</strain>
    </source>
</reference>
<feature type="compositionally biased region" description="Basic and acidic residues" evidence="2">
    <location>
        <begin position="14"/>
        <end position="41"/>
    </location>
</feature>
<dbReference type="EMBL" id="JBBBZM010000120">
    <property type="protein sequence ID" value="KAL0633604.1"/>
    <property type="molecule type" value="Genomic_DNA"/>
</dbReference>
<protein>
    <submittedName>
        <fullName evidence="4">Uncharacterized protein</fullName>
    </submittedName>
</protein>
<evidence type="ECO:0000313" key="5">
    <source>
        <dbReference type="Proteomes" id="UP001447188"/>
    </source>
</evidence>
<keyword evidence="3" id="KW-1133">Transmembrane helix</keyword>
<accession>A0ABR3GCD2</accession>
<proteinExistence type="predicted"/>
<evidence type="ECO:0000256" key="2">
    <source>
        <dbReference type="SAM" id="MobiDB-lite"/>
    </source>
</evidence>
<comment type="caution">
    <text evidence="4">The sequence shown here is derived from an EMBL/GenBank/DDBJ whole genome shotgun (WGS) entry which is preliminary data.</text>
</comment>
<gene>
    <name evidence="4" type="ORF">Q9L58_007494</name>
</gene>
<feature type="region of interest" description="Disordered" evidence="2">
    <location>
        <begin position="1"/>
        <end position="58"/>
    </location>
</feature>
<keyword evidence="3" id="KW-0472">Membrane</keyword>
<feature type="transmembrane region" description="Helical" evidence="3">
    <location>
        <begin position="105"/>
        <end position="125"/>
    </location>
</feature>
<feature type="coiled-coil region" evidence="1">
    <location>
        <begin position="316"/>
        <end position="343"/>
    </location>
</feature>
<keyword evidence="1" id="KW-0175">Coiled coil</keyword>
<evidence type="ECO:0000256" key="3">
    <source>
        <dbReference type="SAM" id="Phobius"/>
    </source>
</evidence>
<dbReference type="Proteomes" id="UP001447188">
    <property type="component" value="Unassembled WGS sequence"/>
</dbReference>
<keyword evidence="3" id="KW-0812">Transmembrane</keyword>